<dbReference type="PANTHER" id="PTHR48081:SF8">
    <property type="entry name" value="ALPHA_BETA HYDROLASE FOLD-3 DOMAIN-CONTAINING PROTEIN-RELATED"/>
    <property type="match status" value="1"/>
</dbReference>
<sequence>MSQNAVKRPNFDPAYKNGKGWPGAPEVSTFESLRATINTVTAETVFSQFPNLPMTCTDIDVPLIEGLGEKTCDRCYLPDEDIQEQEQSSHTVAHGGGQIAGNRFFGPEQFFRVLPLHDDYIFVSVEYRLAPEHPAPAGAYDCYAALVYLTEHATELSIDPSRILVCGLSGGAAPIASTCLLARDRNFPSIRAAMLSYPQLDDRNDDSSHQQFESEALWCGKQNKYAWDLILGQDRDSPSELQVPGRAKDLSRLPPVFIGVGECEVFRDGAITYANRIWSAGGSCELHVWPGVYHAASNIEPEVPISQAAAAAERHFVEIAPACSQCQNSPVPCRYQEGGKRGLPTAYMASLENRLQDTEAALYDALRALQSQSRQEPSPLQLDLRNLVAPKVQLSKAEKQKEWEQYPLRTNEELSAWFAQYHGENTTTSEPLGNVRWSTKQTQDGVEVDLDMISRSAVRGMSSTTTGHRDTRTQPVALEDALTQLQNCRQPPAPNVLPPTITSTTWVENYF</sequence>
<evidence type="ECO:0000313" key="4">
    <source>
        <dbReference type="Proteomes" id="UP000799777"/>
    </source>
</evidence>
<dbReference type="InterPro" id="IPR050300">
    <property type="entry name" value="GDXG_lipolytic_enzyme"/>
</dbReference>
<evidence type="ECO:0000313" key="3">
    <source>
        <dbReference type="EMBL" id="KAF2025866.1"/>
    </source>
</evidence>
<dbReference type="GO" id="GO:0000981">
    <property type="term" value="F:DNA-binding transcription factor activity, RNA polymerase II-specific"/>
    <property type="evidence" value="ECO:0007669"/>
    <property type="project" value="InterPro"/>
</dbReference>
<evidence type="ECO:0000256" key="1">
    <source>
        <dbReference type="ARBA" id="ARBA00022801"/>
    </source>
</evidence>
<dbReference type="Gene3D" id="4.10.240.10">
    <property type="entry name" value="Zn(2)-C6 fungal-type DNA-binding domain"/>
    <property type="match status" value="1"/>
</dbReference>
<dbReference type="PANTHER" id="PTHR48081">
    <property type="entry name" value="AB HYDROLASE SUPERFAMILY PROTEIN C4A8.06C"/>
    <property type="match status" value="1"/>
</dbReference>
<dbReference type="InterPro" id="IPR029058">
    <property type="entry name" value="AB_hydrolase_fold"/>
</dbReference>
<dbReference type="AlphaFoldDB" id="A0A9P4H369"/>
<name>A0A9P4H369_9PLEO</name>
<keyword evidence="1" id="KW-0378">Hydrolase</keyword>
<comment type="caution">
    <text evidence="3">The sequence shown here is derived from an EMBL/GenBank/DDBJ whole genome shotgun (WGS) entry which is preliminary data.</text>
</comment>
<dbReference type="EMBL" id="ML978255">
    <property type="protein sequence ID" value="KAF2025866.1"/>
    <property type="molecule type" value="Genomic_DNA"/>
</dbReference>
<dbReference type="GO" id="GO:0008270">
    <property type="term" value="F:zinc ion binding"/>
    <property type="evidence" value="ECO:0007669"/>
    <property type="project" value="InterPro"/>
</dbReference>
<dbReference type="Proteomes" id="UP000799777">
    <property type="component" value="Unassembled WGS sequence"/>
</dbReference>
<proteinExistence type="predicted"/>
<organism evidence="3 4">
    <name type="scientific">Setomelanomma holmii</name>
    <dbReference type="NCBI Taxonomy" id="210430"/>
    <lineage>
        <taxon>Eukaryota</taxon>
        <taxon>Fungi</taxon>
        <taxon>Dikarya</taxon>
        <taxon>Ascomycota</taxon>
        <taxon>Pezizomycotina</taxon>
        <taxon>Dothideomycetes</taxon>
        <taxon>Pleosporomycetidae</taxon>
        <taxon>Pleosporales</taxon>
        <taxon>Pleosporineae</taxon>
        <taxon>Phaeosphaeriaceae</taxon>
        <taxon>Setomelanomma</taxon>
    </lineage>
</organism>
<dbReference type="SUPFAM" id="SSF53474">
    <property type="entry name" value="alpha/beta-Hydrolases"/>
    <property type="match status" value="1"/>
</dbReference>
<dbReference type="OrthoDB" id="433474at2759"/>
<reference evidence="3" key="1">
    <citation type="journal article" date="2020" name="Stud. Mycol.">
        <title>101 Dothideomycetes genomes: a test case for predicting lifestyles and emergence of pathogens.</title>
        <authorList>
            <person name="Haridas S."/>
            <person name="Albert R."/>
            <person name="Binder M."/>
            <person name="Bloem J."/>
            <person name="Labutti K."/>
            <person name="Salamov A."/>
            <person name="Andreopoulos B."/>
            <person name="Baker S."/>
            <person name="Barry K."/>
            <person name="Bills G."/>
            <person name="Bluhm B."/>
            <person name="Cannon C."/>
            <person name="Castanera R."/>
            <person name="Culley D."/>
            <person name="Daum C."/>
            <person name="Ezra D."/>
            <person name="Gonzalez J."/>
            <person name="Henrissat B."/>
            <person name="Kuo A."/>
            <person name="Liang C."/>
            <person name="Lipzen A."/>
            <person name="Lutzoni F."/>
            <person name="Magnuson J."/>
            <person name="Mondo S."/>
            <person name="Nolan M."/>
            <person name="Ohm R."/>
            <person name="Pangilinan J."/>
            <person name="Park H.-J."/>
            <person name="Ramirez L."/>
            <person name="Alfaro M."/>
            <person name="Sun H."/>
            <person name="Tritt A."/>
            <person name="Yoshinaga Y."/>
            <person name="Zwiers L.-H."/>
            <person name="Turgeon B."/>
            <person name="Goodwin S."/>
            <person name="Spatafora J."/>
            <person name="Crous P."/>
            <person name="Grigoriev I."/>
        </authorList>
    </citation>
    <scope>NUCLEOTIDE SEQUENCE</scope>
    <source>
        <strain evidence="3">CBS 110217</strain>
    </source>
</reference>
<dbReference type="InterPro" id="IPR036864">
    <property type="entry name" value="Zn2-C6_fun-type_DNA-bd_sf"/>
</dbReference>
<keyword evidence="4" id="KW-1185">Reference proteome</keyword>
<accession>A0A9P4H369</accession>
<dbReference type="Gene3D" id="3.40.50.1820">
    <property type="entry name" value="alpha/beta hydrolase"/>
    <property type="match status" value="1"/>
</dbReference>
<dbReference type="GO" id="GO:0016787">
    <property type="term" value="F:hydrolase activity"/>
    <property type="evidence" value="ECO:0007669"/>
    <property type="project" value="UniProtKB-KW"/>
</dbReference>
<feature type="domain" description="Alpha/beta hydrolase fold-3" evidence="2">
    <location>
        <begin position="93"/>
        <end position="295"/>
    </location>
</feature>
<dbReference type="Pfam" id="PF07859">
    <property type="entry name" value="Abhydrolase_3"/>
    <property type="match status" value="1"/>
</dbReference>
<dbReference type="InterPro" id="IPR013094">
    <property type="entry name" value="AB_hydrolase_3"/>
</dbReference>
<protein>
    <submittedName>
        <fullName evidence="3">Alpha/beta-hydrolase</fullName>
    </submittedName>
</protein>
<evidence type="ECO:0000259" key="2">
    <source>
        <dbReference type="Pfam" id="PF07859"/>
    </source>
</evidence>
<gene>
    <name evidence="3" type="ORF">EK21DRAFT_75480</name>
</gene>